<feature type="transmembrane region" description="Helical" evidence="1">
    <location>
        <begin position="21"/>
        <end position="42"/>
    </location>
</feature>
<dbReference type="EMBL" id="LQQC01000010">
    <property type="protein sequence ID" value="KXZ58486.1"/>
    <property type="molecule type" value="Genomic_DNA"/>
</dbReference>
<dbReference type="GO" id="GO:0004175">
    <property type="term" value="F:endopeptidase activity"/>
    <property type="evidence" value="ECO:0007669"/>
    <property type="project" value="UniProtKB-ARBA"/>
</dbReference>
<organism evidence="3 4">
    <name type="scientific">Brevibacterium ravenspurgense</name>
    <dbReference type="NCBI Taxonomy" id="479117"/>
    <lineage>
        <taxon>Bacteria</taxon>
        <taxon>Bacillati</taxon>
        <taxon>Actinomycetota</taxon>
        <taxon>Actinomycetes</taxon>
        <taxon>Micrococcales</taxon>
        <taxon>Brevibacteriaceae</taxon>
        <taxon>Brevibacterium</taxon>
    </lineage>
</organism>
<keyword evidence="1" id="KW-0472">Membrane</keyword>
<name>A0A150H8Q1_9MICO</name>
<reference evidence="3 4" key="1">
    <citation type="submission" date="2016-01" db="EMBL/GenBank/DDBJ databases">
        <title>Use of Whole Genome Sequencing to ascertain that Brevibacterium massiliense (Roux, Raoult 2009) is a later heterotypic synonym of Brevibacterium ravenspurgense (Mages 2008).</title>
        <authorList>
            <person name="Bernier A.-M."/>
            <person name="Burdz T."/>
            <person name="Huynh C."/>
            <person name="Pachecho A.L."/>
            <person name="Wiebe D."/>
            <person name="Bonner C."/>
            <person name="Bernard K."/>
        </authorList>
    </citation>
    <scope>NUCLEOTIDE SEQUENCE [LARGE SCALE GENOMIC DNA]</scope>
    <source>
        <strain evidence="3 4">CCUG56047</strain>
    </source>
</reference>
<feature type="transmembrane region" description="Helical" evidence="1">
    <location>
        <begin position="72"/>
        <end position="94"/>
    </location>
</feature>
<dbReference type="AlphaFoldDB" id="A0A150H8Q1"/>
<keyword evidence="1" id="KW-0812">Transmembrane</keyword>
<dbReference type="Pfam" id="PF02517">
    <property type="entry name" value="Rce1-like"/>
    <property type="match status" value="1"/>
</dbReference>
<keyword evidence="3" id="KW-0378">Hydrolase</keyword>
<accession>A0A150H8Q1</accession>
<protein>
    <submittedName>
        <fullName evidence="3">CAAX amino terminal protease self-immunity</fullName>
    </submittedName>
</protein>
<evidence type="ECO:0000256" key="1">
    <source>
        <dbReference type="SAM" id="Phobius"/>
    </source>
</evidence>
<dbReference type="PATRIC" id="fig|479117.4.peg.1522"/>
<evidence type="ECO:0000313" key="3">
    <source>
        <dbReference type="EMBL" id="KXZ58486.1"/>
    </source>
</evidence>
<keyword evidence="4" id="KW-1185">Reference proteome</keyword>
<dbReference type="GO" id="GO:0080120">
    <property type="term" value="P:CAAX-box protein maturation"/>
    <property type="evidence" value="ECO:0007669"/>
    <property type="project" value="UniProtKB-ARBA"/>
</dbReference>
<gene>
    <name evidence="3" type="ORF">Bravens_01535</name>
</gene>
<dbReference type="GO" id="GO:0006508">
    <property type="term" value="P:proteolysis"/>
    <property type="evidence" value="ECO:0007669"/>
    <property type="project" value="UniProtKB-KW"/>
</dbReference>
<comment type="caution">
    <text evidence="3">The sequence shown here is derived from an EMBL/GenBank/DDBJ whole genome shotgun (WGS) entry which is preliminary data.</text>
</comment>
<feature type="transmembrane region" description="Helical" evidence="1">
    <location>
        <begin position="153"/>
        <end position="175"/>
    </location>
</feature>
<dbReference type="RefSeq" id="WP_062021983.1">
    <property type="nucleotide sequence ID" value="NZ_LQQC01000010.1"/>
</dbReference>
<feature type="transmembrane region" description="Helical" evidence="1">
    <location>
        <begin position="245"/>
        <end position="263"/>
    </location>
</feature>
<feature type="domain" description="CAAX prenyl protease 2/Lysostaphin resistance protein A-like" evidence="2">
    <location>
        <begin position="189"/>
        <end position="281"/>
    </location>
</feature>
<dbReference type="Proteomes" id="UP000243589">
    <property type="component" value="Unassembled WGS sequence"/>
</dbReference>
<keyword evidence="3" id="KW-0645">Protease</keyword>
<evidence type="ECO:0000259" key="2">
    <source>
        <dbReference type="Pfam" id="PF02517"/>
    </source>
</evidence>
<dbReference type="InterPro" id="IPR003675">
    <property type="entry name" value="Rce1/LyrA-like_dom"/>
</dbReference>
<feature type="transmembrane region" description="Helical" evidence="1">
    <location>
        <begin position="270"/>
        <end position="289"/>
    </location>
</feature>
<evidence type="ECO:0000313" key="4">
    <source>
        <dbReference type="Proteomes" id="UP000243589"/>
    </source>
</evidence>
<proteinExistence type="predicted"/>
<sequence>MISGEVSGASYPGRLTSPARWRAEVLLVAGVSLGQSAVYAVVRLADMLTRAPLKDSTAGLNHSQSTREVFDLVYQLLGIGFTLVPVALALYLMWLDGQGSVLERLGLGRGVGRGAGRGAGPDAGCDARGGGTASDGVLRDGARRAAWGDAWRAVGLFVLIGAGTLVVYAAGRALGVTAQISTNNLNAAWWTVPVLLLQAVKNGVLEEVLLLGFFWDRLERLRWSPWAIIVGLAVFRGSYHLYQGFGPFVGNVLMGLIFGWLYMRRRRVMPFVGAHFLLDAVGFLVPGILRG</sequence>
<keyword evidence="1" id="KW-1133">Transmembrane helix</keyword>